<keyword evidence="3" id="KW-1185">Reference proteome</keyword>
<dbReference type="EMBL" id="JAMQOL010000038">
    <property type="protein sequence ID" value="MCM4081222.1"/>
    <property type="molecule type" value="Genomic_DNA"/>
</dbReference>
<comment type="caution">
    <text evidence="2">The sequence shown here is derived from an EMBL/GenBank/DDBJ whole genome shotgun (WGS) entry which is preliminary data.</text>
</comment>
<evidence type="ECO:0000313" key="2">
    <source>
        <dbReference type="EMBL" id="MCM4081222.1"/>
    </source>
</evidence>
<gene>
    <name evidence="2" type="ORF">LXN57_26970</name>
</gene>
<organism evidence="2 3">
    <name type="scientific">Paractinoplanes hotanensis</name>
    <dbReference type="NCBI Taxonomy" id="2906497"/>
    <lineage>
        <taxon>Bacteria</taxon>
        <taxon>Bacillati</taxon>
        <taxon>Actinomycetota</taxon>
        <taxon>Actinomycetes</taxon>
        <taxon>Micromonosporales</taxon>
        <taxon>Micromonosporaceae</taxon>
        <taxon>Paractinoplanes</taxon>
    </lineage>
</organism>
<dbReference type="Gene3D" id="3.30.310.70">
    <property type="entry name" value="TT1751-like domain"/>
    <property type="match status" value="1"/>
</dbReference>
<dbReference type="PANTHER" id="PTHR38342">
    <property type="entry name" value="SLR5037 PROTEIN"/>
    <property type="match status" value="1"/>
</dbReference>
<dbReference type="Pfam" id="PF03625">
    <property type="entry name" value="DUF302"/>
    <property type="match status" value="1"/>
</dbReference>
<protein>
    <submittedName>
        <fullName evidence="2">DUF302 domain-containing protein</fullName>
    </submittedName>
</protein>
<name>A0ABT0Y5B4_9ACTN</name>
<dbReference type="PANTHER" id="PTHR38342:SF1">
    <property type="entry name" value="SLR5037 PROTEIN"/>
    <property type="match status" value="1"/>
</dbReference>
<proteinExistence type="predicted"/>
<sequence length="234" mass="25887">MHAETSGEPDDRPARTTPRTVLAWTIPQDIADRLNDQFGTAFAGRRPAEIDARLIVSRTRQRQAITAHRSQSLHNHVLHRRLALLRDREHLRVLCQPNRGDPTMSYAYTTRLRQPFSTAVVDRVRAALKDQGLGVLTEIDVRATLQAKLGVAMEDYLILGACNPPLAHRALDIDREIGLLLPCNVVVRADGPDATLVQALDPQTMVQVTGRPELKAVADDAATRLHAALDQLTV</sequence>
<dbReference type="InterPro" id="IPR005180">
    <property type="entry name" value="DUF302"/>
</dbReference>
<dbReference type="RefSeq" id="WP_251801018.1">
    <property type="nucleotide sequence ID" value="NZ_JAMQOL010000038.1"/>
</dbReference>
<evidence type="ECO:0000259" key="1">
    <source>
        <dbReference type="Pfam" id="PF03625"/>
    </source>
</evidence>
<reference evidence="2 3" key="1">
    <citation type="submission" date="2022-06" db="EMBL/GenBank/DDBJ databases">
        <title>Actinoplanes abujensis sp. nov., isolated from Nigerian arid soil.</title>
        <authorList>
            <person name="Ding P."/>
        </authorList>
    </citation>
    <scope>NUCLEOTIDE SEQUENCE [LARGE SCALE GENOMIC DNA]</scope>
    <source>
        <strain evidence="3">TRM88002</strain>
    </source>
</reference>
<dbReference type="Proteomes" id="UP001523216">
    <property type="component" value="Unassembled WGS sequence"/>
</dbReference>
<dbReference type="SUPFAM" id="SSF103247">
    <property type="entry name" value="TT1751-like"/>
    <property type="match status" value="1"/>
</dbReference>
<evidence type="ECO:0000313" key="3">
    <source>
        <dbReference type="Proteomes" id="UP001523216"/>
    </source>
</evidence>
<accession>A0ABT0Y5B4</accession>
<feature type="domain" description="DUF302" evidence="1">
    <location>
        <begin position="139"/>
        <end position="202"/>
    </location>
</feature>
<dbReference type="CDD" id="cd14797">
    <property type="entry name" value="DUF302"/>
    <property type="match status" value="1"/>
</dbReference>
<dbReference type="InterPro" id="IPR035923">
    <property type="entry name" value="TT1751-like_sf"/>
</dbReference>